<dbReference type="Pfam" id="PF22725">
    <property type="entry name" value="GFO_IDH_MocA_C3"/>
    <property type="match status" value="1"/>
</dbReference>
<dbReference type="InterPro" id="IPR000683">
    <property type="entry name" value="Gfo/Idh/MocA-like_OxRdtase_N"/>
</dbReference>
<proteinExistence type="predicted"/>
<dbReference type="EMBL" id="LAJF01000101">
    <property type="protein sequence ID" value="KKB80699.1"/>
    <property type="molecule type" value="Genomic_DNA"/>
</dbReference>
<evidence type="ECO:0000313" key="4">
    <source>
        <dbReference type="EMBL" id="SHE47520.1"/>
    </source>
</evidence>
<gene>
    <name evidence="4" type="ORF">SAMN02745223_00487</name>
    <name evidence="3" type="ORF">VW29_17015</name>
</gene>
<dbReference type="PANTHER" id="PTHR43249">
    <property type="entry name" value="UDP-N-ACETYL-2-AMINO-2-DEOXY-D-GLUCURONATE OXIDASE"/>
    <property type="match status" value="1"/>
</dbReference>
<feature type="domain" description="GFO/IDH/MocA-like oxidoreductase" evidence="2">
    <location>
        <begin position="164"/>
        <end position="299"/>
    </location>
</feature>
<evidence type="ECO:0000313" key="3">
    <source>
        <dbReference type="EMBL" id="KKB80699.1"/>
    </source>
</evidence>
<dbReference type="Pfam" id="PF01408">
    <property type="entry name" value="GFO_IDH_MocA"/>
    <property type="match status" value="1"/>
</dbReference>
<keyword evidence="5" id="KW-1185">Reference proteome</keyword>
<dbReference type="InterPro" id="IPR036291">
    <property type="entry name" value="NAD(P)-bd_dom_sf"/>
</dbReference>
<dbReference type="Proteomes" id="UP000184533">
    <property type="component" value="Unassembled WGS sequence"/>
</dbReference>
<evidence type="ECO:0000259" key="1">
    <source>
        <dbReference type="Pfam" id="PF01408"/>
    </source>
</evidence>
<protein>
    <submittedName>
        <fullName evidence="3 4">Dehydrogenase</fullName>
    </submittedName>
</protein>
<dbReference type="Proteomes" id="UP000033608">
    <property type="component" value="Unassembled WGS sequence"/>
</dbReference>
<reference evidence="3 5" key="1">
    <citation type="submission" date="2015-03" db="EMBL/GenBank/DDBJ databases">
        <authorList>
            <person name="Hassan Y.I."/>
            <person name="Lepp D."/>
            <person name="Zhou T."/>
        </authorList>
    </citation>
    <scope>NUCLEOTIDE SEQUENCE [LARGE SCALE GENOMIC DNA]</scope>
    <source>
        <strain evidence="3 5">DSM 17137</strain>
    </source>
</reference>
<organism evidence="3 5">
    <name type="scientific">Devosia limi DSM 17137</name>
    <dbReference type="NCBI Taxonomy" id="1121477"/>
    <lineage>
        <taxon>Bacteria</taxon>
        <taxon>Pseudomonadati</taxon>
        <taxon>Pseudomonadota</taxon>
        <taxon>Alphaproteobacteria</taxon>
        <taxon>Hyphomicrobiales</taxon>
        <taxon>Devosiaceae</taxon>
        <taxon>Devosia</taxon>
    </lineage>
</organism>
<dbReference type="PANTHER" id="PTHR43249:SF1">
    <property type="entry name" value="D-GLUCOSIDE 3-DEHYDROGENASE"/>
    <property type="match status" value="1"/>
</dbReference>
<dbReference type="STRING" id="1121477.SAMN02745223_00487"/>
<sequence>MSSSFPRKTLRIGFIGSGFIAHFHLKSLLGVRNVEVTAVYSPTPAKRQAFADEVARLNLGECTAYASLEDMLAANNLDAVWLLSPNHTRLDTMRVIAGAVRDGRSGVFAIACEKPLARTLRDAREMLSLVEDAGLNHGYLENQLFSTAVLRGKDIIWRRAVPATGRPYIARAAEEHAGPHEPWFWQGHQQGGGVLLDMMCHSVEVGRFLLTAPGAPRDSLKFKSATGSVATLKWARKHYAQDLSARMGKEVDYTSRPSEDFARGLLTFEDAEGNEVVVEATTSWAYVGPGLRIELEVLGPEYAMEFSSLSTGLKVFMSRAVTGDVGEDLVEKQNAEQGLMPVLEDEAGVYGYTDENRHMVEAFRKGEAPLETFHDGVAVVEFLMALYKSAEEGRTIHIADEDLNDYVPVVARTALPA</sequence>
<dbReference type="SUPFAM" id="SSF55347">
    <property type="entry name" value="Glyceraldehyde-3-phosphate dehydrogenase-like, C-terminal domain"/>
    <property type="match status" value="1"/>
</dbReference>
<dbReference type="EMBL" id="FQVC01000001">
    <property type="protein sequence ID" value="SHE47520.1"/>
    <property type="molecule type" value="Genomic_DNA"/>
</dbReference>
<dbReference type="InterPro" id="IPR055170">
    <property type="entry name" value="GFO_IDH_MocA-like_dom"/>
</dbReference>
<dbReference type="RefSeq" id="WP_046136459.1">
    <property type="nucleotide sequence ID" value="NZ_FQVC01000001.1"/>
</dbReference>
<dbReference type="SUPFAM" id="SSF51735">
    <property type="entry name" value="NAD(P)-binding Rossmann-fold domains"/>
    <property type="match status" value="1"/>
</dbReference>
<dbReference type="AlphaFoldDB" id="A0A0F5LES8"/>
<evidence type="ECO:0000313" key="6">
    <source>
        <dbReference type="Proteomes" id="UP000184533"/>
    </source>
</evidence>
<reference evidence="4 6" key="2">
    <citation type="submission" date="2016-11" db="EMBL/GenBank/DDBJ databases">
        <authorList>
            <person name="Jaros S."/>
            <person name="Januszkiewicz K."/>
            <person name="Wedrychowicz H."/>
        </authorList>
    </citation>
    <scope>NUCLEOTIDE SEQUENCE [LARGE SCALE GENOMIC DNA]</scope>
    <source>
        <strain evidence="4 6">DSM 17137</strain>
    </source>
</reference>
<evidence type="ECO:0000313" key="5">
    <source>
        <dbReference type="Proteomes" id="UP000033608"/>
    </source>
</evidence>
<accession>A0A0F5LES8</accession>
<dbReference type="Gene3D" id="3.30.360.10">
    <property type="entry name" value="Dihydrodipicolinate Reductase, domain 2"/>
    <property type="match status" value="1"/>
</dbReference>
<name>A0A0F5LES8_9HYPH</name>
<dbReference type="Gene3D" id="3.40.50.720">
    <property type="entry name" value="NAD(P)-binding Rossmann-like Domain"/>
    <property type="match status" value="1"/>
</dbReference>
<dbReference type="InterPro" id="IPR052515">
    <property type="entry name" value="Gfo/Idh/MocA_Oxidoreductase"/>
</dbReference>
<feature type="domain" description="Gfo/Idh/MocA-like oxidoreductase N-terminal" evidence="1">
    <location>
        <begin position="10"/>
        <end position="134"/>
    </location>
</feature>
<dbReference type="GO" id="GO:0000166">
    <property type="term" value="F:nucleotide binding"/>
    <property type="evidence" value="ECO:0007669"/>
    <property type="project" value="InterPro"/>
</dbReference>
<evidence type="ECO:0000259" key="2">
    <source>
        <dbReference type="Pfam" id="PF22725"/>
    </source>
</evidence>
<dbReference type="PATRIC" id="fig|1121477.3.peg.152"/>
<dbReference type="OrthoDB" id="9801953at2"/>